<evidence type="ECO:0000313" key="1">
    <source>
        <dbReference type="EMBL" id="MBB5832579.1"/>
    </source>
</evidence>
<organism evidence="1 2">
    <name type="scientific">Brachybacterium aquaticum</name>
    <dbReference type="NCBI Taxonomy" id="1432564"/>
    <lineage>
        <taxon>Bacteria</taxon>
        <taxon>Bacillati</taxon>
        <taxon>Actinomycetota</taxon>
        <taxon>Actinomycetes</taxon>
        <taxon>Micrococcales</taxon>
        <taxon>Dermabacteraceae</taxon>
        <taxon>Brachybacterium</taxon>
    </lineage>
</organism>
<protein>
    <submittedName>
        <fullName evidence="1">Uncharacterized protein</fullName>
    </submittedName>
</protein>
<proteinExistence type="predicted"/>
<accession>A0A841ABI3</accession>
<name>A0A841ABI3_9MICO</name>
<dbReference type="SUPFAM" id="SSF82171">
    <property type="entry name" value="DPP6 N-terminal domain-like"/>
    <property type="match status" value="1"/>
</dbReference>
<evidence type="ECO:0000313" key="2">
    <source>
        <dbReference type="Proteomes" id="UP000588158"/>
    </source>
</evidence>
<dbReference type="EMBL" id="JACHLZ010000001">
    <property type="protein sequence ID" value="MBB5832579.1"/>
    <property type="molecule type" value="Genomic_DNA"/>
</dbReference>
<dbReference type="AlphaFoldDB" id="A0A841ABI3"/>
<sequence length="94" mass="9950">MRPDGTGIEQLTHDERVNRFPQVSPDGRLVAYVSQSPGIEEGTVGADSLLRLCAVDGSGGRDLARLHGVPGTAGGHCWSPDSLRVVCLDRPQAD</sequence>
<reference evidence="1 2" key="1">
    <citation type="submission" date="2020-08" db="EMBL/GenBank/DDBJ databases">
        <title>Sequencing the genomes of 1000 actinobacteria strains.</title>
        <authorList>
            <person name="Klenk H.-P."/>
        </authorList>
    </citation>
    <scope>NUCLEOTIDE SEQUENCE [LARGE SCALE GENOMIC DNA]</scope>
    <source>
        <strain evidence="1 2">DSM 28796</strain>
    </source>
</reference>
<comment type="caution">
    <text evidence="1">The sequence shown here is derived from an EMBL/GenBank/DDBJ whole genome shotgun (WGS) entry which is preliminary data.</text>
</comment>
<keyword evidence="2" id="KW-1185">Reference proteome</keyword>
<dbReference type="Proteomes" id="UP000588158">
    <property type="component" value="Unassembled WGS sequence"/>
</dbReference>
<dbReference type="InterPro" id="IPR011042">
    <property type="entry name" value="6-blade_b-propeller_TolB-like"/>
</dbReference>
<dbReference type="RefSeq" id="WP_184325882.1">
    <property type="nucleotide sequence ID" value="NZ_JACHLZ010000001.1"/>
</dbReference>
<dbReference type="Gene3D" id="2.120.10.30">
    <property type="entry name" value="TolB, C-terminal domain"/>
    <property type="match status" value="1"/>
</dbReference>
<gene>
    <name evidence="1" type="ORF">HNR70_002392</name>
</gene>